<keyword evidence="3" id="KW-1185">Reference proteome</keyword>
<sequence>MSTAFMVDSILQEKDVVVVNRGHRRRSSLSRVSAGGDSSVASVSGSEDSEFEEHVKDSGSLCDSPKSFNSCLNVNNSSFSDDELGPATVLRSYNGHTGSERDENGMLDYCCGKCGHYQSEPNPAVQRVREAEKDHGGGRNCSPGESGDCYEFRCEKCGYSEFIASKQTILKEVAKPVLKFSVSAILGDRKECVKVRNVILRSSELAQTETSRRRKTMGSLLGLYSGRIVVNCTNSDVCTSLSTTTARGDDDRQRTDVRLSDG</sequence>
<evidence type="ECO:0000313" key="2">
    <source>
        <dbReference type="EMBL" id="KAL1381069.1"/>
    </source>
</evidence>
<dbReference type="Proteomes" id="UP001562425">
    <property type="component" value="Unassembled WGS sequence"/>
</dbReference>
<proteinExistence type="predicted"/>
<dbReference type="EMBL" id="JBEHCU010008817">
    <property type="protein sequence ID" value="KAL1381069.1"/>
    <property type="molecule type" value="Genomic_DNA"/>
</dbReference>
<reference evidence="2 3" key="1">
    <citation type="submission" date="2024-05" db="EMBL/GenBank/DDBJ databases">
        <title>Culex pipiens pipiens assembly and annotation.</title>
        <authorList>
            <person name="Alout H."/>
            <person name="Durand T."/>
        </authorList>
    </citation>
    <scope>NUCLEOTIDE SEQUENCE [LARGE SCALE GENOMIC DNA]</scope>
    <source>
        <strain evidence="2">HA-2024</strain>
        <tissue evidence="2">Whole body</tissue>
    </source>
</reference>
<comment type="caution">
    <text evidence="2">The sequence shown here is derived from an EMBL/GenBank/DDBJ whole genome shotgun (WGS) entry which is preliminary data.</text>
</comment>
<protein>
    <submittedName>
        <fullName evidence="2">Uncharacterized protein</fullName>
    </submittedName>
</protein>
<organism evidence="2 3">
    <name type="scientific">Culex pipiens pipiens</name>
    <name type="common">Northern house mosquito</name>
    <dbReference type="NCBI Taxonomy" id="38569"/>
    <lineage>
        <taxon>Eukaryota</taxon>
        <taxon>Metazoa</taxon>
        <taxon>Ecdysozoa</taxon>
        <taxon>Arthropoda</taxon>
        <taxon>Hexapoda</taxon>
        <taxon>Insecta</taxon>
        <taxon>Pterygota</taxon>
        <taxon>Neoptera</taxon>
        <taxon>Endopterygota</taxon>
        <taxon>Diptera</taxon>
        <taxon>Nematocera</taxon>
        <taxon>Culicoidea</taxon>
        <taxon>Culicidae</taxon>
        <taxon>Culicinae</taxon>
        <taxon>Culicini</taxon>
        <taxon>Culex</taxon>
        <taxon>Culex</taxon>
    </lineage>
</organism>
<accession>A0ABD1CZR9</accession>
<name>A0ABD1CZR9_CULPP</name>
<feature type="compositionally biased region" description="Low complexity" evidence="1">
    <location>
        <begin position="32"/>
        <end position="46"/>
    </location>
</feature>
<evidence type="ECO:0000313" key="3">
    <source>
        <dbReference type="Proteomes" id="UP001562425"/>
    </source>
</evidence>
<gene>
    <name evidence="2" type="ORF">pipiens_001397</name>
</gene>
<feature type="region of interest" description="Disordered" evidence="1">
    <location>
        <begin position="22"/>
        <end position="50"/>
    </location>
</feature>
<dbReference type="AlphaFoldDB" id="A0ABD1CZR9"/>
<evidence type="ECO:0000256" key="1">
    <source>
        <dbReference type="SAM" id="MobiDB-lite"/>
    </source>
</evidence>